<keyword evidence="4 7" id="KW-0812">Transmembrane</keyword>
<accession>A0ABT3NB37</accession>
<dbReference type="PANTHER" id="PTHR30462:SF3">
    <property type="entry name" value="INTERMEMBRANE TRANSPORT PROTEIN PQIA"/>
    <property type="match status" value="1"/>
</dbReference>
<reference evidence="8 9" key="1">
    <citation type="submission" date="2022-11" db="EMBL/GenBank/DDBJ databases">
        <title>Desulfobotulus tamanensis H1 sp. nov. - anaerobic, alkaliphilic, sulphate reducing bacterium isolated from terrestrial mud volcano.</title>
        <authorList>
            <person name="Frolova A."/>
            <person name="Merkel A.Y."/>
            <person name="Slobodkin A.I."/>
        </authorList>
    </citation>
    <scope>NUCLEOTIDE SEQUENCE [LARGE SCALE GENOMIC DNA]</scope>
    <source>
        <strain evidence="8 9">H1</strain>
    </source>
</reference>
<evidence type="ECO:0000256" key="1">
    <source>
        <dbReference type="ARBA" id="ARBA00004533"/>
    </source>
</evidence>
<comment type="caution">
    <text evidence="8">The sequence shown here is derived from an EMBL/GenBank/DDBJ whole genome shotgun (WGS) entry which is preliminary data.</text>
</comment>
<dbReference type="InterPro" id="IPR007498">
    <property type="entry name" value="PqiA-like"/>
</dbReference>
<dbReference type="Pfam" id="PF04403">
    <property type="entry name" value="PqiA"/>
    <property type="match status" value="2"/>
</dbReference>
<keyword evidence="5 7" id="KW-1133">Transmembrane helix</keyword>
<feature type="transmembrane region" description="Helical" evidence="7">
    <location>
        <begin position="172"/>
        <end position="191"/>
    </location>
</feature>
<name>A0ABT3NB37_9BACT</name>
<feature type="transmembrane region" description="Helical" evidence="7">
    <location>
        <begin position="147"/>
        <end position="166"/>
    </location>
</feature>
<evidence type="ECO:0000256" key="6">
    <source>
        <dbReference type="ARBA" id="ARBA00023136"/>
    </source>
</evidence>
<protein>
    <submittedName>
        <fullName evidence="8">Paraquat-inducible protein A</fullName>
    </submittedName>
</protein>
<keyword evidence="9" id="KW-1185">Reference proteome</keyword>
<keyword evidence="3" id="KW-0997">Cell inner membrane</keyword>
<comment type="subcellular location">
    <subcellularLocation>
        <location evidence="1">Cell inner membrane</location>
    </subcellularLocation>
</comment>
<feature type="transmembrane region" description="Helical" evidence="7">
    <location>
        <begin position="53"/>
        <end position="76"/>
    </location>
</feature>
<feature type="transmembrane region" description="Helical" evidence="7">
    <location>
        <begin position="259"/>
        <end position="283"/>
    </location>
</feature>
<dbReference type="Proteomes" id="UP001209681">
    <property type="component" value="Unassembled WGS sequence"/>
</dbReference>
<dbReference type="PANTHER" id="PTHR30462">
    <property type="entry name" value="INTERMEMBRANE TRANSPORT PROTEIN PQIB-RELATED"/>
    <property type="match status" value="1"/>
</dbReference>
<evidence type="ECO:0000256" key="5">
    <source>
        <dbReference type="ARBA" id="ARBA00022989"/>
    </source>
</evidence>
<dbReference type="InterPro" id="IPR051800">
    <property type="entry name" value="PqiA-PqiB_transport"/>
</dbReference>
<keyword evidence="2" id="KW-1003">Cell membrane</keyword>
<proteinExistence type="predicted"/>
<dbReference type="RefSeq" id="WP_265425587.1">
    <property type="nucleotide sequence ID" value="NZ_JAPFPW010000014.1"/>
</dbReference>
<evidence type="ECO:0000256" key="2">
    <source>
        <dbReference type="ARBA" id="ARBA00022475"/>
    </source>
</evidence>
<evidence type="ECO:0000256" key="7">
    <source>
        <dbReference type="SAM" id="Phobius"/>
    </source>
</evidence>
<evidence type="ECO:0000313" key="8">
    <source>
        <dbReference type="EMBL" id="MCW7754674.1"/>
    </source>
</evidence>
<organism evidence="8 9">
    <name type="scientific">Desulfobotulus pelophilus</name>
    <dbReference type="NCBI Taxonomy" id="2823377"/>
    <lineage>
        <taxon>Bacteria</taxon>
        <taxon>Pseudomonadati</taxon>
        <taxon>Thermodesulfobacteriota</taxon>
        <taxon>Desulfobacteria</taxon>
        <taxon>Desulfobacterales</taxon>
        <taxon>Desulfobacteraceae</taxon>
        <taxon>Desulfobotulus</taxon>
    </lineage>
</organism>
<evidence type="ECO:0000256" key="3">
    <source>
        <dbReference type="ARBA" id="ARBA00022519"/>
    </source>
</evidence>
<feature type="transmembrane region" description="Helical" evidence="7">
    <location>
        <begin position="349"/>
        <end position="371"/>
    </location>
</feature>
<gene>
    <name evidence="8" type="ORF">OOT00_11840</name>
</gene>
<keyword evidence="6 7" id="KW-0472">Membrane</keyword>
<feature type="transmembrane region" description="Helical" evidence="7">
    <location>
        <begin position="383"/>
        <end position="402"/>
    </location>
</feature>
<feature type="transmembrane region" description="Helical" evidence="7">
    <location>
        <begin position="303"/>
        <end position="328"/>
    </location>
</feature>
<evidence type="ECO:0000313" key="9">
    <source>
        <dbReference type="Proteomes" id="UP001209681"/>
    </source>
</evidence>
<sequence length="426" mass="47193">MALKTTPFPDWLACPVCDELHIRPHLLDGQIALCKNCGNHIVGRNPHGLDLPFALSLAALTAWITAILLPFIHVSFGGQNQTVSLPSAVTMLAEHSMTLLAAFVGLLLIMAPLCSILCMLYLLIFLNRNRKPPFYRFFLKAYSRTRFWDMTDVYLISILVVLVKAVHMADILLLYGFWAFCLQVLCIRLAFAALPPRDIWQVLITSSTLPRPLPGKRAMEAGLVSCHICTLVHSISQKRCLLCSSPLHSRKPQSINRTLALTLTAAILYFPANLYPIMITVNMGEVISSTILGGVILLWETGVYSVAIVVFFASVFIPLAKLIALSYLMGCVYAGRRIFPHDQTKLYKIVEVIGKWSMVDVFVVATLAAMVQMGPLATIEPGIAATAFAAMVVITLFAAETFDPRKLWDRKPEEKHAHEPERTGTS</sequence>
<dbReference type="EMBL" id="JAPFPW010000014">
    <property type="protein sequence ID" value="MCW7754674.1"/>
    <property type="molecule type" value="Genomic_DNA"/>
</dbReference>
<evidence type="ECO:0000256" key="4">
    <source>
        <dbReference type="ARBA" id="ARBA00022692"/>
    </source>
</evidence>
<feature type="transmembrane region" description="Helical" evidence="7">
    <location>
        <begin position="96"/>
        <end position="126"/>
    </location>
</feature>